<dbReference type="InterPro" id="IPR003764">
    <property type="entry name" value="GlcNAc_6-P_deAcase"/>
</dbReference>
<feature type="active site" description="Proton donor/acceptor" evidence="10">
    <location>
        <position position="264"/>
    </location>
</feature>
<dbReference type="AlphaFoldDB" id="A0A0K8J6C2"/>
<dbReference type="GO" id="GO:0006046">
    <property type="term" value="P:N-acetylglucosamine catabolic process"/>
    <property type="evidence" value="ECO:0007669"/>
    <property type="project" value="TreeGrafter"/>
</dbReference>
<keyword evidence="15" id="KW-1185">Reference proteome</keyword>
<feature type="binding site" evidence="12">
    <location>
        <position position="206"/>
    </location>
    <ligand>
        <name>Zn(2+)</name>
        <dbReference type="ChEBI" id="CHEBI:29105"/>
    </ligand>
</feature>
<feature type="binding site" evidence="11">
    <location>
        <position position="241"/>
    </location>
    <ligand>
        <name>substrate</name>
    </ligand>
</feature>
<dbReference type="GO" id="GO:0008448">
    <property type="term" value="F:N-acetylglucosamine-6-phosphate deacetylase activity"/>
    <property type="evidence" value="ECO:0007669"/>
    <property type="project" value="UniProtKB-EC"/>
</dbReference>
<proteinExistence type="inferred from homology"/>
<organism evidence="14 15">
    <name type="scientific">Herbinix luporum</name>
    <dbReference type="NCBI Taxonomy" id="1679721"/>
    <lineage>
        <taxon>Bacteria</taxon>
        <taxon>Bacillati</taxon>
        <taxon>Bacillota</taxon>
        <taxon>Clostridia</taxon>
        <taxon>Lachnospirales</taxon>
        <taxon>Lachnospiraceae</taxon>
        <taxon>Herbinix</taxon>
    </lineage>
</organism>
<accession>A0A0K8J6C2</accession>
<evidence type="ECO:0000256" key="6">
    <source>
        <dbReference type="ARBA" id="ARBA00023277"/>
    </source>
</evidence>
<evidence type="ECO:0000256" key="5">
    <source>
        <dbReference type="ARBA" id="ARBA00022801"/>
    </source>
</evidence>
<evidence type="ECO:0000256" key="10">
    <source>
        <dbReference type="PIRSR" id="PIRSR038994-1"/>
    </source>
</evidence>
<gene>
    <name evidence="14" type="ORF">SD1D_1332</name>
</gene>
<comment type="pathway">
    <text evidence="8">Amino-sugar metabolism; N-acetylneuraminate degradation; D-fructose 6-phosphate from N-acetylneuraminate: step 4/5.</text>
</comment>
<keyword evidence="4 12" id="KW-0479">Metal-binding</keyword>
<dbReference type="KEGG" id="hsd:SD1D_1332"/>
<feature type="binding site" evidence="11">
    <location>
        <begin position="209"/>
        <end position="210"/>
    </location>
    <ligand>
        <name>substrate</name>
    </ligand>
</feature>
<evidence type="ECO:0000256" key="1">
    <source>
        <dbReference type="ARBA" id="ARBA00010716"/>
    </source>
</evidence>
<dbReference type="EMBL" id="LN879430">
    <property type="protein sequence ID" value="CUH92878.1"/>
    <property type="molecule type" value="Genomic_DNA"/>
</dbReference>
<dbReference type="EC" id="3.5.1.25" evidence="2"/>
<feature type="binding site" evidence="11">
    <location>
        <position position="131"/>
    </location>
    <ligand>
        <name>substrate</name>
    </ligand>
</feature>
<dbReference type="GO" id="GO:0046872">
    <property type="term" value="F:metal ion binding"/>
    <property type="evidence" value="ECO:0007669"/>
    <property type="project" value="UniProtKB-KW"/>
</dbReference>
<dbReference type="Gene3D" id="3.20.20.140">
    <property type="entry name" value="Metal-dependent hydrolases"/>
    <property type="match status" value="1"/>
</dbReference>
<evidence type="ECO:0000256" key="11">
    <source>
        <dbReference type="PIRSR" id="PIRSR038994-2"/>
    </source>
</evidence>
<sequence length="370" mass="39843">MIIKNALVFTDNSFIRKDIYIEKDRISNSPIYGAEIIEAEGLYAIPGLIDLHFHGCVGHDFSDGTPKALQAIANYEAYWGITGISPATMTLGYDQLSKIFKNAASYENNQGAELVGINMEGPYLSHAKKGAQNEAYLMTPNLEHFRTMQDFAGGLIKLVAIAPEEPGAMDFIKAVKNEVVVSLAHTTADYDTAAEAFQKGASHVTHLYNAMPAFSHRSPGVIGAALDADHVKVELICDGVHIDPSVVRATFKMFGDDRIILISDSMRATGLEDGEYTLGGQNVIVSGNKALLKDGTIAGSTTNLMACMTTAVSMGIPLESAVKCASVNPAKQLGIYDEYGSLTPGKYANIVLLNKDLSINKVILKGKVYR</sequence>
<comment type="similarity">
    <text evidence="1 9">Belongs to the metallo-dependent hydrolases superfamily. NagA family.</text>
</comment>
<evidence type="ECO:0000256" key="12">
    <source>
        <dbReference type="PIRSR" id="PIRSR038994-3"/>
    </source>
</evidence>
<dbReference type="InterPro" id="IPR011059">
    <property type="entry name" value="Metal-dep_hydrolase_composite"/>
</dbReference>
<dbReference type="SUPFAM" id="SSF51338">
    <property type="entry name" value="Composite domain of metallo-dependent hydrolases"/>
    <property type="match status" value="1"/>
</dbReference>
<keyword evidence="6 9" id="KW-0119">Carbohydrate metabolism</keyword>
<feature type="binding site" evidence="11">
    <location>
        <position position="217"/>
    </location>
    <ligand>
        <name>substrate</name>
    </ligand>
</feature>
<evidence type="ECO:0000256" key="8">
    <source>
        <dbReference type="ARBA" id="ARBA00060590"/>
    </source>
</evidence>
<feature type="binding site" evidence="12">
    <location>
        <position position="185"/>
    </location>
    <ligand>
        <name>Zn(2+)</name>
        <dbReference type="ChEBI" id="CHEBI:29105"/>
    </ligand>
</feature>
<dbReference type="FunFam" id="3.20.20.140:FF:000004">
    <property type="entry name" value="N-acetylglucosamine-6-phosphate deacetylase"/>
    <property type="match status" value="1"/>
</dbReference>
<evidence type="ECO:0000313" key="15">
    <source>
        <dbReference type="Proteomes" id="UP000196053"/>
    </source>
</evidence>
<dbReference type="InterPro" id="IPR032466">
    <property type="entry name" value="Metal_Hydrolase"/>
</dbReference>
<dbReference type="SUPFAM" id="SSF51556">
    <property type="entry name" value="Metallo-dependent hydrolases"/>
    <property type="match status" value="1"/>
</dbReference>
<comment type="catalytic activity">
    <reaction evidence="7">
        <text>N-acetyl-D-glucosamine 6-phosphate + H2O = D-glucosamine 6-phosphate + acetate</text>
        <dbReference type="Rhea" id="RHEA:22936"/>
        <dbReference type="ChEBI" id="CHEBI:15377"/>
        <dbReference type="ChEBI" id="CHEBI:30089"/>
        <dbReference type="ChEBI" id="CHEBI:57513"/>
        <dbReference type="ChEBI" id="CHEBI:58725"/>
        <dbReference type="EC" id="3.5.1.25"/>
    </reaction>
</comment>
<dbReference type="NCBIfam" id="TIGR00221">
    <property type="entry name" value="nagA"/>
    <property type="match status" value="1"/>
</dbReference>
<name>A0A0K8J6C2_9FIRM</name>
<reference evidence="15" key="1">
    <citation type="submission" date="2015-09" db="EMBL/GenBank/DDBJ databases">
        <authorList>
            <person name="Wibberg D."/>
        </authorList>
    </citation>
    <scope>NUCLEOTIDE SEQUENCE [LARGE SCALE GENOMIC DNA]</scope>
    <source>
        <strain evidence="15">SD1D</strain>
    </source>
</reference>
<dbReference type="Proteomes" id="UP000196053">
    <property type="component" value="Chromosome I"/>
</dbReference>
<dbReference type="PANTHER" id="PTHR11113:SF14">
    <property type="entry name" value="N-ACETYLGLUCOSAMINE-6-PHOSPHATE DEACETYLASE"/>
    <property type="match status" value="1"/>
</dbReference>
<protein>
    <recommendedName>
        <fullName evidence="3">N-acetylglucosamine-6-phosphate deacetylase</fullName>
        <ecNumber evidence="2">3.5.1.25</ecNumber>
    </recommendedName>
</protein>
<evidence type="ECO:0000256" key="4">
    <source>
        <dbReference type="ARBA" id="ARBA00022723"/>
    </source>
</evidence>
<evidence type="ECO:0000256" key="7">
    <source>
        <dbReference type="ARBA" id="ARBA00047647"/>
    </source>
</evidence>
<feature type="domain" description="Amidohydrolase-related" evidence="13">
    <location>
        <begin position="44"/>
        <end position="368"/>
    </location>
</feature>
<dbReference type="PANTHER" id="PTHR11113">
    <property type="entry name" value="N-ACETYLGLUCOSAMINE-6-PHOSPHATE DEACETYLASE"/>
    <property type="match status" value="1"/>
</dbReference>
<dbReference type="PIRSF" id="PIRSF038994">
    <property type="entry name" value="NagA"/>
    <property type="match status" value="1"/>
</dbReference>
<keyword evidence="5 9" id="KW-0378">Hydrolase</keyword>
<feature type="binding site" evidence="12">
    <location>
        <position position="120"/>
    </location>
    <ligand>
        <name>Zn(2+)</name>
        <dbReference type="ChEBI" id="CHEBI:29105"/>
    </ligand>
</feature>
<dbReference type="InterPro" id="IPR006680">
    <property type="entry name" value="Amidohydro-rel"/>
</dbReference>
<dbReference type="OrthoDB" id="9776488at2"/>
<evidence type="ECO:0000259" key="13">
    <source>
        <dbReference type="Pfam" id="PF01979"/>
    </source>
</evidence>
<dbReference type="CDD" id="cd00854">
    <property type="entry name" value="NagA"/>
    <property type="match status" value="1"/>
</dbReference>
<feature type="binding site" evidence="11">
    <location>
        <begin position="297"/>
        <end position="299"/>
    </location>
    <ligand>
        <name>substrate</name>
    </ligand>
</feature>
<dbReference type="Gene3D" id="2.30.40.10">
    <property type="entry name" value="Urease, subunit C, domain 1"/>
    <property type="match status" value="1"/>
</dbReference>
<comment type="cofactor">
    <cofactor evidence="12">
        <name>a divalent metal cation</name>
        <dbReference type="ChEBI" id="CHEBI:60240"/>
    </cofactor>
    <text evidence="12">Binds 1 divalent metal cation per subunit.</text>
</comment>
<evidence type="ECO:0000256" key="3">
    <source>
        <dbReference type="ARBA" id="ARBA00018029"/>
    </source>
</evidence>
<dbReference type="Pfam" id="PF01979">
    <property type="entry name" value="Amidohydro_1"/>
    <property type="match status" value="1"/>
</dbReference>
<evidence type="ECO:0000256" key="2">
    <source>
        <dbReference type="ARBA" id="ARBA00011899"/>
    </source>
</evidence>
<evidence type="ECO:0000256" key="9">
    <source>
        <dbReference type="PIRNR" id="PIRNR038994"/>
    </source>
</evidence>
<evidence type="ECO:0000313" key="14">
    <source>
        <dbReference type="EMBL" id="CUH92878.1"/>
    </source>
</evidence>
<dbReference type="RefSeq" id="WP_058258209.1">
    <property type="nucleotide sequence ID" value="NZ_DUPS01000022.1"/>
</dbReference>